<accession>L0RFT4</accession>
<evidence type="ECO:0000313" key="2">
    <source>
        <dbReference type="Proteomes" id="UP000010808"/>
    </source>
</evidence>
<evidence type="ECO:0000313" key="1">
    <source>
        <dbReference type="EMBL" id="CCO25097.1"/>
    </source>
</evidence>
<dbReference type="PATRIC" id="fig|1121451.3.peg.3040"/>
<dbReference type="KEGG" id="dhy:DESAM_22830"/>
<organism evidence="1 2">
    <name type="scientific">Maridesulfovibrio hydrothermalis AM13 = DSM 14728</name>
    <dbReference type="NCBI Taxonomy" id="1121451"/>
    <lineage>
        <taxon>Bacteria</taxon>
        <taxon>Pseudomonadati</taxon>
        <taxon>Thermodesulfobacteriota</taxon>
        <taxon>Desulfovibrionia</taxon>
        <taxon>Desulfovibrionales</taxon>
        <taxon>Desulfovibrionaceae</taxon>
        <taxon>Maridesulfovibrio</taxon>
    </lineage>
</organism>
<keyword evidence="2" id="KW-1185">Reference proteome</keyword>
<dbReference type="AlphaFoldDB" id="L0RFT4"/>
<dbReference type="Proteomes" id="UP000010808">
    <property type="component" value="Chromosome"/>
</dbReference>
<name>L0RFT4_9BACT</name>
<dbReference type="OrthoDB" id="5460117at2"/>
<proteinExistence type="predicted"/>
<dbReference type="EMBL" id="FO203522">
    <property type="protein sequence ID" value="CCO25097.1"/>
    <property type="molecule type" value="Genomic_DNA"/>
</dbReference>
<sequence>MNNMKHIVVEQPGVTIHREVPAMRTAEEFDVSQMSAGSREAFKRVCGKSELSAGPEDFQHVLECILTRAVVEAILK</sequence>
<dbReference type="eggNOG" id="ENOG50318C5">
    <property type="taxonomic scope" value="Bacteria"/>
</dbReference>
<reference evidence="1 2" key="1">
    <citation type="submission" date="2012-10" db="EMBL/GenBank/DDBJ databases">
        <authorList>
            <person name="Genoscope - CEA"/>
        </authorList>
    </citation>
    <scope>NUCLEOTIDE SEQUENCE [LARGE SCALE GENOMIC DNA]</scope>
    <source>
        <strain evidence="2">AM13 / DSM 14728</strain>
    </source>
</reference>
<protein>
    <submittedName>
        <fullName evidence="1">Uncharacterized protein</fullName>
    </submittedName>
</protein>
<dbReference type="HOGENOM" id="CLU_2681642_0_0_7"/>
<dbReference type="RefSeq" id="WP_015337695.1">
    <property type="nucleotide sequence ID" value="NC_020055.1"/>
</dbReference>
<gene>
    <name evidence="1" type="ORF">DESAM_22830</name>
</gene>
<dbReference type="STRING" id="1121451.DESAM_22830"/>